<organism evidence="7">
    <name type="scientific">Serratia fonticola</name>
    <dbReference type="NCBI Taxonomy" id="47917"/>
    <lineage>
        <taxon>Bacteria</taxon>
        <taxon>Pseudomonadati</taxon>
        <taxon>Pseudomonadota</taxon>
        <taxon>Gammaproteobacteria</taxon>
        <taxon>Enterobacterales</taxon>
        <taxon>Yersiniaceae</taxon>
        <taxon>Serratia</taxon>
    </lineage>
</organism>
<dbReference type="InterPro" id="IPR036390">
    <property type="entry name" value="WH_DNA-bd_sf"/>
</dbReference>
<dbReference type="PROSITE" id="PS50931">
    <property type="entry name" value="HTH_LYSR"/>
    <property type="match status" value="1"/>
</dbReference>
<dbReference type="InterPro" id="IPR036388">
    <property type="entry name" value="WH-like_DNA-bd_sf"/>
</dbReference>
<dbReference type="SUPFAM" id="SSF46785">
    <property type="entry name" value="Winged helix' DNA-binding domain"/>
    <property type="match status" value="1"/>
</dbReference>
<gene>
    <name evidence="7" type="ORF">FHU10_3750</name>
</gene>
<dbReference type="SUPFAM" id="SSF53850">
    <property type="entry name" value="Periplasmic binding protein-like II"/>
    <property type="match status" value="1"/>
</dbReference>
<dbReference type="OrthoDB" id="8850588at2"/>
<evidence type="ECO:0000256" key="3">
    <source>
        <dbReference type="ARBA" id="ARBA00023015"/>
    </source>
</evidence>
<comment type="similarity">
    <text evidence="1">Belongs to the LysR transcriptional regulatory family.</text>
</comment>
<dbReference type="CDD" id="cd08414">
    <property type="entry name" value="PBP2_LTTR_aromatics_like"/>
    <property type="match status" value="1"/>
</dbReference>
<accession>A0A542D0W0</accession>
<evidence type="ECO:0000256" key="1">
    <source>
        <dbReference type="ARBA" id="ARBA00009437"/>
    </source>
</evidence>
<dbReference type="GO" id="GO:0032993">
    <property type="term" value="C:protein-DNA complex"/>
    <property type="evidence" value="ECO:0007669"/>
    <property type="project" value="TreeGrafter"/>
</dbReference>
<dbReference type="AlphaFoldDB" id="A0A542D0W0"/>
<evidence type="ECO:0000313" key="7">
    <source>
        <dbReference type="EMBL" id="TVZ71136.1"/>
    </source>
</evidence>
<evidence type="ECO:0000256" key="4">
    <source>
        <dbReference type="ARBA" id="ARBA00023125"/>
    </source>
</evidence>
<protein>
    <submittedName>
        <fullName evidence="7">DNA-binding transcriptional LysR family regulator</fullName>
    </submittedName>
</protein>
<dbReference type="InterPro" id="IPR000847">
    <property type="entry name" value="LysR_HTH_N"/>
</dbReference>
<dbReference type="PRINTS" id="PR00039">
    <property type="entry name" value="HTHLYSR"/>
</dbReference>
<dbReference type="Pfam" id="PF00126">
    <property type="entry name" value="HTH_1"/>
    <property type="match status" value="1"/>
</dbReference>
<reference evidence="7" key="1">
    <citation type="submission" date="2019-06" db="EMBL/GenBank/DDBJ databases">
        <authorList>
            <person name="Deangelis K."/>
            <person name="Huntemann M."/>
            <person name="Clum A."/>
            <person name="Pillay M."/>
            <person name="Palaniappan K."/>
            <person name="Varghese N."/>
            <person name="Mikhailova N."/>
            <person name="Stamatis D."/>
            <person name="Reddy T."/>
            <person name="Daum C."/>
            <person name="Shapiro N."/>
            <person name="Ivanova N."/>
            <person name="Kyrpides N."/>
            <person name="Woyke T."/>
        </authorList>
    </citation>
    <scope>NUCLEOTIDE SEQUENCE [LARGE SCALE GENOMIC DNA]</scope>
    <source>
        <strain evidence="7">128R</strain>
    </source>
</reference>
<keyword evidence="4 7" id="KW-0238">DNA-binding</keyword>
<dbReference type="Pfam" id="PF03466">
    <property type="entry name" value="LysR_substrate"/>
    <property type="match status" value="1"/>
</dbReference>
<dbReference type="FunFam" id="1.10.10.10:FF:000001">
    <property type="entry name" value="LysR family transcriptional regulator"/>
    <property type="match status" value="1"/>
</dbReference>
<dbReference type="InterPro" id="IPR005119">
    <property type="entry name" value="LysR_subst-bd"/>
</dbReference>
<evidence type="ECO:0000259" key="6">
    <source>
        <dbReference type="PROSITE" id="PS50931"/>
    </source>
</evidence>
<keyword evidence="3" id="KW-0805">Transcription regulation</keyword>
<keyword evidence="2" id="KW-0678">Repressor</keyword>
<proteinExistence type="inferred from homology"/>
<dbReference type="GO" id="GO:0003700">
    <property type="term" value="F:DNA-binding transcription factor activity"/>
    <property type="evidence" value="ECO:0007669"/>
    <property type="project" value="InterPro"/>
</dbReference>
<keyword evidence="5" id="KW-0804">Transcription</keyword>
<dbReference type="GO" id="GO:0003677">
    <property type="term" value="F:DNA binding"/>
    <property type="evidence" value="ECO:0007669"/>
    <property type="project" value="UniProtKB-KW"/>
</dbReference>
<dbReference type="PANTHER" id="PTHR30346:SF28">
    <property type="entry name" value="HTH-TYPE TRANSCRIPTIONAL REGULATOR CYNR"/>
    <property type="match status" value="1"/>
</dbReference>
<evidence type="ECO:0000256" key="2">
    <source>
        <dbReference type="ARBA" id="ARBA00022491"/>
    </source>
</evidence>
<feature type="domain" description="HTH lysR-type" evidence="6">
    <location>
        <begin position="1"/>
        <end position="58"/>
    </location>
</feature>
<dbReference type="PANTHER" id="PTHR30346">
    <property type="entry name" value="TRANSCRIPTIONAL DUAL REGULATOR HCAR-RELATED"/>
    <property type="match status" value="1"/>
</dbReference>
<name>A0A542D0W0_SERFO</name>
<sequence>MELRHLRYFLAVAEEKHFGRAAERLNIVQPALSMQIRALEDELGGPLFVRTSRRVELTEAGSLLLVEARHTLEQAEYAKMIVKRSLRGEMGCVRVGFAGNAVFSGKLMHDLRTFHRTYPDVELIVREMPPQLQADAILTGQLDIGYTPDHQKVHASALLAEPVGYWERRVAMSNDHPLAKEPLLKVAMLAKEPLIFYDAHDADEHLLNMLSQILGHPANIAHRTSSTLGVLALAAAGLGIALVPEPLEQVPIPGLVYRVLDEAKLAANLMLVSRAGETNAAACAFLALARQATGGNEADGLINL</sequence>
<dbReference type="EMBL" id="VISQ01000001">
    <property type="protein sequence ID" value="TVZ71136.1"/>
    <property type="molecule type" value="Genomic_DNA"/>
</dbReference>
<comment type="caution">
    <text evidence="7">The sequence shown here is derived from an EMBL/GenBank/DDBJ whole genome shotgun (WGS) entry which is preliminary data.</text>
</comment>
<reference evidence="7" key="2">
    <citation type="submission" date="2019-08" db="EMBL/GenBank/DDBJ databases">
        <title>Investigation of anaerobic lignin degradation for improved lignocellulosic biofuels.</title>
        <authorList>
            <person name="Deangelis K.PhD."/>
        </authorList>
    </citation>
    <scope>NUCLEOTIDE SEQUENCE [LARGE SCALE GENOMIC DNA]</scope>
    <source>
        <strain evidence="7">128R</strain>
    </source>
</reference>
<evidence type="ECO:0000256" key="5">
    <source>
        <dbReference type="ARBA" id="ARBA00023163"/>
    </source>
</evidence>
<dbReference type="Gene3D" id="3.40.190.10">
    <property type="entry name" value="Periplasmic binding protein-like II"/>
    <property type="match status" value="2"/>
</dbReference>
<dbReference type="Gene3D" id="1.10.10.10">
    <property type="entry name" value="Winged helix-like DNA-binding domain superfamily/Winged helix DNA-binding domain"/>
    <property type="match status" value="1"/>
</dbReference>